<dbReference type="RefSeq" id="WP_034527534.1">
    <property type="nucleotide sequence ID" value="NZ_BBAZ01000010.1"/>
</dbReference>
<dbReference type="Pfam" id="PF00005">
    <property type="entry name" value="ABC_tran"/>
    <property type="match status" value="1"/>
</dbReference>
<evidence type="ECO:0000256" key="3">
    <source>
        <dbReference type="ARBA" id="ARBA00022741"/>
    </source>
</evidence>
<protein>
    <recommendedName>
        <fullName evidence="5">ABC-type quaternary amine transporter</fullName>
        <ecNumber evidence="5">7.6.2.9</ecNumber>
    </recommendedName>
</protein>
<keyword evidence="2" id="KW-0813">Transport</keyword>
<name>A0A081BID8_9LACO</name>
<dbReference type="SUPFAM" id="SSF52540">
    <property type="entry name" value="P-loop containing nucleoside triphosphate hydrolases"/>
    <property type="match status" value="1"/>
</dbReference>
<dbReference type="Gene3D" id="3.40.50.300">
    <property type="entry name" value="P-loop containing nucleotide triphosphate hydrolases"/>
    <property type="match status" value="1"/>
</dbReference>
<accession>A0A081BID8</accession>
<dbReference type="STRING" id="1291743.LOSG293_120430"/>
<evidence type="ECO:0000256" key="2">
    <source>
        <dbReference type="ARBA" id="ARBA00022448"/>
    </source>
</evidence>
<dbReference type="GO" id="GO:0005524">
    <property type="term" value="F:ATP binding"/>
    <property type="evidence" value="ECO:0007669"/>
    <property type="project" value="UniProtKB-KW"/>
</dbReference>
<dbReference type="FunFam" id="3.40.50.300:FF:000425">
    <property type="entry name" value="Probable ABC transporter, ATP-binding subunit"/>
    <property type="match status" value="1"/>
</dbReference>
<comment type="caution">
    <text evidence="7">The sequence shown here is derived from an EMBL/GenBank/DDBJ whole genome shotgun (WGS) entry which is preliminary data.</text>
</comment>
<dbReference type="PANTHER" id="PTHR43117:SF4">
    <property type="entry name" value="OSMOPROTECTANT IMPORT ATP-BINDING PROTEIN OSMV"/>
    <property type="match status" value="1"/>
</dbReference>
<sequence length="323" mass="35640">MTNNLIEFKNVSKQFPDKSAVANFNLSIADGELFVLVGPSGSGKTTTLKMINGLERPTGGSIVFDGKELVSYNIRQLRWQIGYVLQQIALFPNLTVAQNISLISEIQHRIKTKEAKKTLVSDALSSVNLDPAVYAERMPHELSGGEQQRIGILRAFASNPRVVLMDEAFSALDPISRNQLQNLVLKMHEETHTTIVFVTHDMNEALKLGDRIGVMNNGELLQVGTPTEIAQQPANELVSKLFANSGSEDVYQTYLGRIGTLGYYVGQPEDQLTEKLAENDTLGDGLQVLANNKVIEIVLNNETKGFLTSQSIINFLNDHQVDK</sequence>
<dbReference type="EMBL" id="BBJM01000012">
    <property type="protein sequence ID" value="GAK47806.1"/>
    <property type="molecule type" value="Genomic_DNA"/>
</dbReference>
<dbReference type="AlphaFoldDB" id="A0A081BID8"/>
<dbReference type="PROSITE" id="PS50893">
    <property type="entry name" value="ABC_TRANSPORTER_2"/>
    <property type="match status" value="1"/>
</dbReference>
<evidence type="ECO:0000256" key="4">
    <source>
        <dbReference type="ARBA" id="ARBA00022840"/>
    </source>
</evidence>
<comment type="similarity">
    <text evidence="1">Belongs to the ABC transporter superfamily.</text>
</comment>
<dbReference type="PANTHER" id="PTHR43117">
    <property type="entry name" value="OSMOPROTECTANT IMPORT ATP-BINDING PROTEIN OSMV"/>
    <property type="match status" value="1"/>
</dbReference>
<evidence type="ECO:0000259" key="6">
    <source>
        <dbReference type="PROSITE" id="PS50893"/>
    </source>
</evidence>
<dbReference type="InterPro" id="IPR017871">
    <property type="entry name" value="ABC_transporter-like_CS"/>
</dbReference>
<evidence type="ECO:0000313" key="7">
    <source>
        <dbReference type="EMBL" id="GAK47806.1"/>
    </source>
</evidence>
<dbReference type="InterPro" id="IPR003439">
    <property type="entry name" value="ABC_transporter-like_ATP-bd"/>
</dbReference>
<dbReference type="InterPro" id="IPR003593">
    <property type="entry name" value="AAA+_ATPase"/>
</dbReference>
<gene>
    <name evidence="7" type="primary">opuA</name>
    <name evidence="7" type="ORF">LOSG293_120430</name>
</gene>
<reference evidence="7" key="1">
    <citation type="journal article" date="2014" name="Genome Announc.">
        <title>Draft Genome Sequence of Lactobacillus oryzae Strain SG293T.</title>
        <authorList>
            <person name="Tanizawa Y."/>
            <person name="Fujisawa T."/>
            <person name="Mochizuki T."/>
            <person name="Kaminuma E."/>
            <person name="Nakamura Y."/>
            <person name="Tohno M."/>
        </authorList>
    </citation>
    <scope>NUCLEOTIDE SEQUENCE [LARGE SCALE GENOMIC DNA]</scope>
    <source>
        <strain evidence="7">SG293</strain>
    </source>
</reference>
<keyword evidence="8" id="KW-1185">Reference proteome</keyword>
<dbReference type="eggNOG" id="COG1125">
    <property type="taxonomic scope" value="Bacteria"/>
</dbReference>
<evidence type="ECO:0000256" key="1">
    <source>
        <dbReference type="ARBA" id="ARBA00005417"/>
    </source>
</evidence>
<dbReference type="OrthoDB" id="9802264at2"/>
<dbReference type="PROSITE" id="PS00211">
    <property type="entry name" value="ABC_TRANSPORTER_1"/>
    <property type="match status" value="1"/>
</dbReference>
<keyword evidence="3" id="KW-0547">Nucleotide-binding</keyword>
<dbReference type="Proteomes" id="UP000028700">
    <property type="component" value="Unassembled WGS sequence"/>
</dbReference>
<dbReference type="SMART" id="SM00382">
    <property type="entry name" value="AAA"/>
    <property type="match status" value="1"/>
</dbReference>
<evidence type="ECO:0000256" key="5">
    <source>
        <dbReference type="ARBA" id="ARBA00066388"/>
    </source>
</evidence>
<proteinExistence type="inferred from homology"/>
<feature type="domain" description="ABC transporter" evidence="6">
    <location>
        <begin position="6"/>
        <end position="242"/>
    </location>
</feature>
<organism evidence="7 8">
    <name type="scientific">Secundilactobacillus oryzae JCM 18671</name>
    <dbReference type="NCBI Taxonomy" id="1291743"/>
    <lineage>
        <taxon>Bacteria</taxon>
        <taxon>Bacillati</taxon>
        <taxon>Bacillota</taxon>
        <taxon>Bacilli</taxon>
        <taxon>Lactobacillales</taxon>
        <taxon>Lactobacillaceae</taxon>
        <taxon>Secundilactobacillus</taxon>
    </lineage>
</organism>
<keyword evidence="4" id="KW-0067">ATP-binding</keyword>
<dbReference type="GO" id="GO:0015418">
    <property type="term" value="F:ABC-type quaternary ammonium compound transporting activity"/>
    <property type="evidence" value="ECO:0007669"/>
    <property type="project" value="UniProtKB-EC"/>
</dbReference>
<dbReference type="GO" id="GO:0016887">
    <property type="term" value="F:ATP hydrolysis activity"/>
    <property type="evidence" value="ECO:0007669"/>
    <property type="project" value="InterPro"/>
</dbReference>
<dbReference type="EC" id="7.6.2.9" evidence="5"/>
<dbReference type="InterPro" id="IPR027417">
    <property type="entry name" value="P-loop_NTPase"/>
</dbReference>
<evidence type="ECO:0000313" key="8">
    <source>
        <dbReference type="Proteomes" id="UP000028700"/>
    </source>
</evidence>